<accession>A0A221S3S1</accession>
<dbReference type="EMBL" id="KU970908">
    <property type="protein sequence ID" value="ASN63502.1"/>
    <property type="molecule type" value="Genomic_DNA"/>
</dbReference>
<dbReference type="GO" id="GO:0044183">
    <property type="term" value="F:protein folding chaperone"/>
    <property type="evidence" value="ECO:0007669"/>
    <property type="project" value="InterPro"/>
</dbReference>
<sequence>MQLPAMQNSIDNADWITPAAVKLNIKELPDVPGYHVMIRPVSLREKTKGGIYLPDKVVDDISYLTTIGQVIKLGDLAYEDSEKFPKGKWCEVGDYVCYGKHTGQKFVYKGIKLLLLFDDQIIMRVEDPKYLDTTYNLSE</sequence>
<gene>
    <name evidence="2" type="primary">groES</name>
</gene>
<dbReference type="InterPro" id="IPR011032">
    <property type="entry name" value="GroES-like_sf"/>
</dbReference>
<evidence type="ECO:0000313" key="2">
    <source>
        <dbReference type="EMBL" id="ASN63502.1"/>
    </source>
</evidence>
<evidence type="ECO:0000256" key="1">
    <source>
        <dbReference type="ARBA" id="ARBA00023186"/>
    </source>
</evidence>
<keyword evidence="1" id="KW-0143">Chaperone</keyword>
<dbReference type="Gene3D" id="2.30.33.40">
    <property type="entry name" value="GroES chaperonin"/>
    <property type="match status" value="1"/>
</dbReference>
<dbReference type="Pfam" id="PF00166">
    <property type="entry name" value="Cpn10"/>
    <property type="match status" value="1"/>
</dbReference>
<dbReference type="GO" id="GO:0005524">
    <property type="term" value="F:ATP binding"/>
    <property type="evidence" value="ECO:0007669"/>
    <property type="project" value="InterPro"/>
</dbReference>
<dbReference type="InterPro" id="IPR020818">
    <property type="entry name" value="Chaperonin_GroES"/>
</dbReference>
<dbReference type="InterPro" id="IPR037124">
    <property type="entry name" value="Chaperonin_GroES_sf"/>
</dbReference>
<organism evidence="2">
    <name type="scientific">uncultured virus</name>
    <dbReference type="NCBI Taxonomy" id="340016"/>
    <lineage>
        <taxon>Viruses</taxon>
        <taxon>environmental samples</taxon>
    </lineage>
</organism>
<protein>
    <submittedName>
        <fullName evidence="2">Co-chaperonin GroES</fullName>
    </submittedName>
</protein>
<dbReference type="SMART" id="SM00883">
    <property type="entry name" value="Cpn10"/>
    <property type="match status" value="1"/>
</dbReference>
<proteinExistence type="predicted"/>
<dbReference type="CDD" id="cd00320">
    <property type="entry name" value="cpn10"/>
    <property type="match status" value="1"/>
</dbReference>
<dbReference type="SUPFAM" id="SSF50129">
    <property type="entry name" value="GroES-like"/>
    <property type="match status" value="1"/>
</dbReference>
<reference evidence="2" key="1">
    <citation type="submission" date="2016-03" db="EMBL/GenBank/DDBJ databases">
        <title>Novel chaperonins are prevalent in the virioplankton and link to viral biology and ecology.</title>
        <authorList>
            <person name="Marine R.L."/>
            <person name="Nasko D.J."/>
            <person name="Polson S.W."/>
            <person name="Wommack K.E."/>
        </authorList>
    </citation>
    <scope>NUCLEOTIDE SEQUENCE</scope>
</reference>
<name>A0A221S3S1_9VIRU</name>